<evidence type="ECO:0000256" key="1">
    <source>
        <dbReference type="SAM" id="MobiDB-lite"/>
    </source>
</evidence>
<dbReference type="AlphaFoldDB" id="A0AAV3YZU0"/>
<accession>A0AAV3YZU0</accession>
<dbReference type="EMBL" id="BLXT01001916">
    <property type="protein sequence ID" value="GFN89070.1"/>
    <property type="molecule type" value="Genomic_DNA"/>
</dbReference>
<dbReference type="Proteomes" id="UP000735302">
    <property type="component" value="Unassembled WGS sequence"/>
</dbReference>
<sequence length="103" mass="11953">MPVVAEMKEAYKEGQDEDETRSNMSEPSDPAESHPHAHTQYMSLVQQMSTEKDSDRGFRLLLFCHYRHRFVTDRGASFVLDTLLKTTSAKNKNVQIDLPFYRD</sequence>
<organism evidence="2 3">
    <name type="scientific">Plakobranchus ocellatus</name>
    <dbReference type="NCBI Taxonomy" id="259542"/>
    <lineage>
        <taxon>Eukaryota</taxon>
        <taxon>Metazoa</taxon>
        <taxon>Spiralia</taxon>
        <taxon>Lophotrochozoa</taxon>
        <taxon>Mollusca</taxon>
        <taxon>Gastropoda</taxon>
        <taxon>Heterobranchia</taxon>
        <taxon>Euthyneura</taxon>
        <taxon>Panpulmonata</taxon>
        <taxon>Sacoglossa</taxon>
        <taxon>Placobranchoidea</taxon>
        <taxon>Plakobranchidae</taxon>
        <taxon>Plakobranchus</taxon>
    </lineage>
</organism>
<evidence type="ECO:0000313" key="2">
    <source>
        <dbReference type="EMBL" id="GFN89070.1"/>
    </source>
</evidence>
<gene>
    <name evidence="2" type="ORF">PoB_001557600</name>
</gene>
<feature type="compositionally biased region" description="Basic and acidic residues" evidence="1">
    <location>
        <begin position="1"/>
        <end position="14"/>
    </location>
</feature>
<comment type="caution">
    <text evidence="2">The sequence shown here is derived from an EMBL/GenBank/DDBJ whole genome shotgun (WGS) entry which is preliminary data.</text>
</comment>
<keyword evidence="3" id="KW-1185">Reference proteome</keyword>
<proteinExistence type="predicted"/>
<protein>
    <submittedName>
        <fullName evidence="2">Uncharacterized protein</fullName>
    </submittedName>
</protein>
<evidence type="ECO:0000313" key="3">
    <source>
        <dbReference type="Proteomes" id="UP000735302"/>
    </source>
</evidence>
<feature type="region of interest" description="Disordered" evidence="1">
    <location>
        <begin position="1"/>
        <end position="39"/>
    </location>
</feature>
<name>A0AAV3YZU0_9GAST</name>
<reference evidence="2 3" key="1">
    <citation type="journal article" date="2021" name="Elife">
        <title>Chloroplast acquisition without the gene transfer in kleptoplastic sea slugs, Plakobranchus ocellatus.</title>
        <authorList>
            <person name="Maeda T."/>
            <person name="Takahashi S."/>
            <person name="Yoshida T."/>
            <person name="Shimamura S."/>
            <person name="Takaki Y."/>
            <person name="Nagai Y."/>
            <person name="Toyoda A."/>
            <person name="Suzuki Y."/>
            <person name="Arimoto A."/>
            <person name="Ishii H."/>
            <person name="Satoh N."/>
            <person name="Nishiyama T."/>
            <person name="Hasebe M."/>
            <person name="Maruyama T."/>
            <person name="Minagawa J."/>
            <person name="Obokata J."/>
            <person name="Shigenobu S."/>
        </authorList>
    </citation>
    <scope>NUCLEOTIDE SEQUENCE [LARGE SCALE GENOMIC DNA]</scope>
</reference>